<feature type="transmembrane region" description="Helical" evidence="5">
    <location>
        <begin position="20"/>
        <end position="42"/>
    </location>
</feature>
<protein>
    <submittedName>
        <fullName evidence="6">Uncharacterized protein</fullName>
    </submittedName>
</protein>
<dbReference type="Proteomes" id="UP000447434">
    <property type="component" value="Chromosome 12"/>
</dbReference>
<gene>
    <name evidence="6" type="ORF">Lalb_Chr12g0198431</name>
</gene>
<dbReference type="EMBL" id="WOCE01000012">
    <property type="protein sequence ID" value="KAE9602328.1"/>
    <property type="molecule type" value="Genomic_DNA"/>
</dbReference>
<accession>A0A6A4PLC3</accession>
<evidence type="ECO:0000256" key="1">
    <source>
        <dbReference type="ARBA" id="ARBA00004141"/>
    </source>
</evidence>
<dbReference type="PANTHER" id="PTHR21576:SF154">
    <property type="entry name" value="OS04G0502800 PROTEIN"/>
    <property type="match status" value="1"/>
</dbReference>
<dbReference type="GO" id="GO:0016020">
    <property type="term" value="C:membrane"/>
    <property type="evidence" value="ECO:0007669"/>
    <property type="project" value="UniProtKB-SubCell"/>
</dbReference>
<dbReference type="PANTHER" id="PTHR21576">
    <property type="entry name" value="UNCHARACTERIZED NODULIN-LIKE PROTEIN"/>
    <property type="match status" value="1"/>
</dbReference>
<evidence type="ECO:0000256" key="2">
    <source>
        <dbReference type="ARBA" id="ARBA00022692"/>
    </source>
</evidence>
<organism evidence="6 7">
    <name type="scientific">Lupinus albus</name>
    <name type="common">White lupine</name>
    <name type="synonym">Lupinus termis</name>
    <dbReference type="NCBI Taxonomy" id="3870"/>
    <lineage>
        <taxon>Eukaryota</taxon>
        <taxon>Viridiplantae</taxon>
        <taxon>Streptophyta</taxon>
        <taxon>Embryophyta</taxon>
        <taxon>Tracheophyta</taxon>
        <taxon>Spermatophyta</taxon>
        <taxon>Magnoliopsida</taxon>
        <taxon>eudicotyledons</taxon>
        <taxon>Gunneridae</taxon>
        <taxon>Pentapetalae</taxon>
        <taxon>rosids</taxon>
        <taxon>fabids</taxon>
        <taxon>Fabales</taxon>
        <taxon>Fabaceae</taxon>
        <taxon>Papilionoideae</taxon>
        <taxon>50 kb inversion clade</taxon>
        <taxon>genistoids sensu lato</taxon>
        <taxon>core genistoids</taxon>
        <taxon>Genisteae</taxon>
        <taxon>Lupinus</taxon>
    </lineage>
</organism>
<dbReference type="OrthoDB" id="1428966at2759"/>
<evidence type="ECO:0000256" key="4">
    <source>
        <dbReference type="ARBA" id="ARBA00023136"/>
    </source>
</evidence>
<dbReference type="AlphaFoldDB" id="A0A6A4PLC3"/>
<keyword evidence="2 5" id="KW-0812">Transmembrane</keyword>
<comment type="caution">
    <text evidence="6">The sequence shown here is derived from an EMBL/GenBank/DDBJ whole genome shotgun (WGS) entry which is preliminary data.</text>
</comment>
<evidence type="ECO:0000313" key="6">
    <source>
        <dbReference type="EMBL" id="KAE9602328.1"/>
    </source>
</evidence>
<keyword evidence="7" id="KW-1185">Reference proteome</keyword>
<keyword evidence="3 5" id="KW-1133">Transmembrane helix</keyword>
<evidence type="ECO:0000313" key="7">
    <source>
        <dbReference type="Proteomes" id="UP000447434"/>
    </source>
</evidence>
<reference evidence="7" key="1">
    <citation type="journal article" date="2020" name="Nat. Commun.">
        <title>Genome sequence of the cluster root forming white lupin.</title>
        <authorList>
            <person name="Hufnagel B."/>
            <person name="Marques A."/>
            <person name="Soriano A."/>
            <person name="Marques L."/>
            <person name="Divol F."/>
            <person name="Doumas P."/>
            <person name="Sallet E."/>
            <person name="Mancinotti D."/>
            <person name="Carrere S."/>
            <person name="Marande W."/>
            <person name="Arribat S."/>
            <person name="Keller J."/>
            <person name="Huneau C."/>
            <person name="Blein T."/>
            <person name="Aime D."/>
            <person name="Laguerre M."/>
            <person name="Taylor J."/>
            <person name="Schubert V."/>
            <person name="Nelson M."/>
            <person name="Geu-Flores F."/>
            <person name="Crespi M."/>
            <person name="Gallardo-Guerrero K."/>
            <person name="Delaux P.-M."/>
            <person name="Salse J."/>
            <person name="Berges H."/>
            <person name="Guyot R."/>
            <person name="Gouzy J."/>
            <person name="Peret B."/>
        </authorList>
    </citation>
    <scope>NUCLEOTIDE SEQUENCE [LARGE SCALE GENOMIC DNA]</scope>
    <source>
        <strain evidence="7">cv. Amiga</strain>
    </source>
</reference>
<name>A0A6A4PLC3_LUPAL</name>
<comment type="subcellular location">
    <subcellularLocation>
        <location evidence="1">Membrane</location>
        <topology evidence="1">Multi-pass membrane protein</topology>
    </subcellularLocation>
</comment>
<evidence type="ECO:0000256" key="3">
    <source>
        <dbReference type="ARBA" id="ARBA00022989"/>
    </source>
</evidence>
<proteinExistence type="predicted"/>
<keyword evidence="4 5" id="KW-0472">Membrane</keyword>
<evidence type="ECO:0000256" key="5">
    <source>
        <dbReference type="SAM" id="Phobius"/>
    </source>
</evidence>
<sequence length="87" mass="9810">MVMLYFLFTYVIKGTFYPAIAFLSICYGVQLSIVVSNVLELFVLKDFGLINNFMALINPLGAFLFSAILSEHVYDNVAAKQHVPKKQ</sequence>
<feature type="transmembrane region" description="Helical" evidence="5">
    <location>
        <begin position="49"/>
        <end position="69"/>
    </location>
</feature>